<dbReference type="EMBL" id="HBFQ01004212">
    <property type="protein sequence ID" value="CAD8828589.1"/>
    <property type="molecule type" value="Transcribed_RNA"/>
</dbReference>
<protein>
    <recommendedName>
        <fullName evidence="2">Ubiquitin-like domain-containing protein</fullName>
    </recommendedName>
</protein>
<organism evidence="1">
    <name type="scientific">Noctiluca scintillans</name>
    <name type="common">Sea sparkle</name>
    <name type="synonym">Red tide dinoflagellate</name>
    <dbReference type="NCBI Taxonomy" id="2966"/>
    <lineage>
        <taxon>Eukaryota</taxon>
        <taxon>Sar</taxon>
        <taxon>Alveolata</taxon>
        <taxon>Dinophyceae</taxon>
        <taxon>Noctilucales</taxon>
        <taxon>Noctilucaceae</taxon>
        <taxon>Noctiluca</taxon>
    </lineage>
</organism>
<evidence type="ECO:0000313" key="1">
    <source>
        <dbReference type="EMBL" id="CAD8828589.1"/>
    </source>
</evidence>
<accession>A0A7S0ZPT9</accession>
<gene>
    <name evidence="1" type="ORF">NSCI0253_LOCUS2935</name>
</gene>
<reference evidence="1" key="1">
    <citation type="submission" date="2021-01" db="EMBL/GenBank/DDBJ databases">
        <authorList>
            <person name="Corre E."/>
            <person name="Pelletier E."/>
            <person name="Niang G."/>
            <person name="Scheremetjew M."/>
            <person name="Finn R."/>
            <person name="Kale V."/>
            <person name="Holt S."/>
            <person name="Cochrane G."/>
            <person name="Meng A."/>
            <person name="Brown T."/>
            <person name="Cohen L."/>
        </authorList>
    </citation>
    <scope>NUCLEOTIDE SEQUENCE</scope>
</reference>
<dbReference type="InterPro" id="IPR029071">
    <property type="entry name" value="Ubiquitin-like_domsf"/>
</dbReference>
<evidence type="ECO:0008006" key="2">
    <source>
        <dbReference type="Google" id="ProtNLM"/>
    </source>
</evidence>
<sequence length="189" mass="20941">MAQVHCVFFDPFAMALRVCVKHGKETWTIDFPDGGVTIRDLRVEVERQLSVPVPSQTLLCSGRKWLGLSYPEDLTVLRAAMDSGPKSVKEVDGIKVVNFMLMSPSGIDGRQELEVHEASISEARGLLKTAPADREASRKALLLIDDILTRASQGLDDLKLVGAMRDRRRALLAQIKELEDMVTSRRAAL</sequence>
<dbReference type="AlphaFoldDB" id="A0A7S0ZPT9"/>
<name>A0A7S0ZPT9_NOCSC</name>
<dbReference type="SUPFAM" id="SSF54236">
    <property type="entry name" value="Ubiquitin-like"/>
    <property type="match status" value="1"/>
</dbReference>
<dbReference type="Gene3D" id="3.10.20.90">
    <property type="entry name" value="Phosphatidylinositol 3-kinase Catalytic Subunit, Chain A, domain 1"/>
    <property type="match status" value="1"/>
</dbReference>
<proteinExistence type="predicted"/>